<evidence type="ECO:0000259" key="14">
    <source>
        <dbReference type="SMART" id="SM00277"/>
    </source>
</evidence>
<dbReference type="InterPro" id="IPR038765">
    <property type="entry name" value="Papain-like_cys_pep_sf"/>
</dbReference>
<dbReference type="InterPro" id="IPR013128">
    <property type="entry name" value="Peptidase_C1A"/>
</dbReference>
<dbReference type="SMART" id="SM00848">
    <property type="entry name" value="Inhibitor_I29"/>
    <property type="match status" value="1"/>
</dbReference>
<dbReference type="InterPro" id="IPR025661">
    <property type="entry name" value="Pept_asp_AS"/>
</dbReference>
<sequence>MAEKKFMKTQKYKSRQWGGNSKKRNGDIQRFRIDEDRGIGIRTNNKATTMTRPLQFLSLILLFALLSLATASQVFERWCKEHGKTYSSEEQKRYRLKVFEDNYAFVAEHNRNANTSTYTLSLNAFADLTHHEFKTSRLGLALPPSLLRFKRPRNQQPPHLLQVPSEIDWRKSGAVTPVKDQGSCGACWAFSATGAIEGINKIVTGSLESLSEQELIDCDRSYNSGCEGGLMDYAYQFIIDNGGIDTEDDYPYQVRERTCNKDKLRRRVVTIDDYVDVPLNEEELLKAVATQPVSVGICGSERAFQLYSEGIFTGPCSTALDHAVLIVGYGSENGVDYWIVKNSWGKYWGMNGYIHMIRNSGDSKGICGINTLASYPIKTKPNPPIPPPPGPVRCNLFTHCSQGETCCCARSFLGICFSWKCCGLTSAVCCKDKRHCCPQDYPICDTGKGQCLKVCMTASDLCLSRK</sequence>
<evidence type="ECO:0000313" key="18">
    <source>
        <dbReference type="Proteomes" id="UP000075243"/>
    </source>
</evidence>
<dbReference type="Pfam" id="PF00396">
    <property type="entry name" value="Granulin"/>
    <property type="match status" value="1"/>
</dbReference>
<evidence type="ECO:0000256" key="10">
    <source>
        <dbReference type="ARBA" id="ARBA00023136"/>
    </source>
</evidence>
<dbReference type="InterPro" id="IPR037277">
    <property type="entry name" value="Granulin_sf"/>
</dbReference>
<dbReference type="EMBL" id="CM003609">
    <property type="protein sequence ID" value="KYP64636.1"/>
    <property type="molecule type" value="Genomic_DNA"/>
</dbReference>
<dbReference type="SUPFAM" id="SSF54001">
    <property type="entry name" value="Cysteine proteinases"/>
    <property type="match status" value="1"/>
</dbReference>
<dbReference type="STRING" id="3821.A0A151TC72"/>
<dbReference type="PROSITE" id="PS00639">
    <property type="entry name" value="THIOL_PROTEASE_HIS"/>
    <property type="match status" value="1"/>
</dbReference>
<dbReference type="PROSITE" id="PS00640">
    <property type="entry name" value="THIOL_PROTEASE_ASN"/>
    <property type="match status" value="1"/>
</dbReference>
<evidence type="ECO:0000256" key="13">
    <source>
        <dbReference type="SAM" id="MobiDB-lite"/>
    </source>
</evidence>
<dbReference type="InterPro" id="IPR000169">
    <property type="entry name" value="Pept_cys_AS"/>
</dbReference>
<dbReference type="PROSITE" id="PS00139">
    <property type="entry name" value="THIOL_PROTEASE_CYS"/>
    <property type="match status" value="1"/>
</dbReference>
<evidence type="ECO:0000256" key="3">
    <source>
        <dbReference type="ARBA" id="ARBA00008455"/>
    </source>
</evidence>
<dbReference type="InterPro" id="IPR025660">
    <property type="entry name" value="Pept_his_AS"/>
</dbReference>
<evidence type="ECO:0000256" key="5">
    <source>
        <dbReference type="ARBA" id="ARBA00022554"/>
    </source>
</evidence>
<evidence type="ECO:0000256" key="12">
    <source>
        <dbReference type="ARBA" id="ARBA00023180"/>
    </source>
</evidence>
<dbReference type="GO" id="GO:0008234">
    <property type="term" value="F:cysteine-type peptidase activity"/>
    <property type="evidence" value="ECO:0007669"/>
    <property type="project" value="UniProtKB-KW"/>
</dbReference>
<dbReference type="GO" id="GO:0005773">
    <property type="term" value="C:vacuole"/>
    <property type="evidence" value="ECO:0007669"/>
    <property type="project" value="UniProtKB-SubCell"/>
</dbReference>
<keyword evidence="6" id="KW-0645">Protease</keyword>
<evidence type="ECO:0000313" key="17">
    <source>
        <dbReference type="EMBL" id="KYP64636.1"/>
    </source>
</evidence>
<reference evidence="17 18" key="1">
    <citation type="journal article" date="2012" name="Nat. Biotechnol.">
        <title>Draft genome sequence of pigeonpea (Cajanus cajan), an orphan legume crop of resource-poor farmers.</title>
        <authorList>
            <person name="Varshney R.K."/>
            <person name="Chen W."/>
            <person name="Li Y."/>
            <person name="Bharti A.K."/>
            <person name="Saxena R.K."/>
            <person name="Schlueter J.A."/>
            <person name="Donoghue M.T."/>
            <person name="Azam S."/>
            <person name="Fan G."/>
            <person name="Whaley A.M."/>
            <person name="Farmer A.D."/>
            <person name="Sheridan J."/>
            <person name="Iwata A."/>
            <person name="Tuteja R."/>
            <person name="Penmetsa R.V."/>
            <person name="Wu W."/>
            <person name="Upadhyaya H.D."/>
            <person name="Yang S.P."/>
            <person name="Shah T."/>
            <person name="Saxena K.B."/>
            <person name="Michael T."/>
            <person name="McCombie W.R."/>
            <person name="Yang B."/>
            <person name="Zhang G."/>
            <person name="Yang H."/>
            <person name="Wang J."/>
            <person name="Spillane C."/>
            <person name="Cook D.R."/>
            <person name="May G.D."/>
            <person name="Xu X."/>
            <person name="Jackson S.A."/>
        </authorList>
    </citation>
    <scope>NUCLEOTIDE SEQUENCE [LARGE SCALE GENOMIC DNA]</scope>
    <source>
        <strain evidence="18">cv. Asha</strain>
    </source>
</reference>
<dbReference type="InterPro" id="IPR039417">
    <property type="entry name" value="Peptidase_C1A_papain-like"/>
</dbReference>
<keyword evidence="4" id="KW-1003">Cell membrane</keyword>
<comment type="similarity">
    <text evidence="3">Belongs to the peptidase C1 family.</text>
</comment>
<dbReference type="Pfam" id="PF00112">
    <property type="entry name" value="Peptidase_C1"/>
    <property type="match status" value="1"/>
</dbReference>
<evidence type="ECO:0000256" key="6">
    <source>
        <dbReference type="ARBA" id="ARBA00022670"/>
    </source>
</evidence>
<evidence type="ECO:0000256" key="8">
    <source>
        <dbReference type="ARBA" id="ARBA00022801"/>
    </source>
</evidence>
<dbReference type="OMA" id="EGETCCC"/>
<keyword evidence="18" id="KW-1185">Reference proteome</keyword>
<dbReference type="Gene3D" id="3.90.70.10">
    <property type="entry name" value="Cysteine proteinases"/>
    <property type="match status" value="1"/>
</dbReference>
<dbReference type="GO" id="GO:0010623">
    <property type="term" value="P:programmed cell death involved in cell development"/>
    <property type="evidence" value="ECO:0007669"/>
    <property type="project" value="UniProtKB-ARBA"/>
</dbReference>
<dbReference type="GO" id="GO:0005886">
    <property type="term" value="C:plasma membrane"/>
    <property type="evidence" value="ECO:0007669"/>
    <property type="project" value="UniProtKB-SubCell"/>
</dbReference>
<feature type="region of interest" description="Disordered" evidence="13">
    <location>
        <begin position="1"/>
        <end position="25"/>
    </location>
</feature>
<dbReference type="FunFam" id="2.10.25.160:FF:000002">
    <property type="entry name" value="Cysteine protease 1"/>
    <property type="match status" value="1"/>
</dbReference>
<protein>
    <submittedName>
        <fullName evidence="17">Oryzain alpha chain</fullName>
    </submittedName>
</protein>
<name>A0A151TC72_CAJCA</name>
<dbReference type="Pfam" id="PF08246">
    <property type="entry name" value="Inhibitor_I29"/>
    <property type="match status" value="1"/>
</dbReference>
<evidence type="ECO:0000256" key="9">
    <source>
        <dbReference type="ARBA" id="ARBA00022807"/>
    </source>
</evidence>
<evidence type="ECO:0000256" key="7">
    <source>
        <dbReference type="ARBA" id="ARBA00022729"/>
    </source>
</evidence>
<dbReference type="SUPFAM" id="SSF57277">
    <property type="entry name" value="Granulin repeat"/>
    <property type="match status" value="1"/>
</dbReference>
<dbReference type="Gene3D" id="2.10.25.160">
    <property type="entry name" value="Granulin"/>
    <property type="match status" value="1"/>
</dbReference>
<dbReference type="PRINTS" id="PR00705">
    <property type="entry name" value="PAPAIN"/>
</dbReference>
<accession>A0A151TC72</accession>
<evidence type="ECO:0000256" key="11">
    <source>
        <dbReference type="ARBA" id="ARBA00023157"/>
    </source>
</evidence>
<proteinExistence type="inferred from homology"/>
<evidence type="ECO:0000256" key="1">
    <source>
        <dbReference type="ARBA" id="ARBA00004116"/>
    </source>
</evidence>
<evidence type="ECO:0000259" key="16">
    <source>
        <dbReference type="SMART" id="SM00848"/>
    </source>
</evidence>
<evidence type="ECO:0000256" key="2">
    <source>
        <dbReference type="ARBA" id="ARBA00004236"/>
    </source>
</evidence>
<dbReference type="GO" id="GO:0006508">
    <property type="term" value="P:proteolysis"/>
    <property type="evidence" value="ECO:0007669"/>
    <property type="project" value="UniProtKB-KW"/>
</dbReference>
<keyword evidence="10" id="KW-0472">Membrane</keyword>
<keyword evidence="12" id="KW-0325">Glycoprotein</keyword>
<dbReference type="Proteomes" id="UP000075243">
    <property type="component" value="Chromosome 7"/>
</dbReference>
<dbReference type="FunFam" id="3.90.70.10:FF:000055">
    <property type="entry name" value="cysteine protease XCP2"/>
    <property type="match status" value="1"/>
</dbReference>
<gene>
    <name evidence="17" type="ORF">KK1_019239</name>
</gene>
<evidence type="ECO:0000259" key="15">
    <source>
        <dbReference type="SMART" id="SM00645"/>
    </source>
</evidence>
<dbReference type="CDD" id="cd02248">
    <property type="entry name" value="Peptidase_C1A"/>
    <property type="match status" value="1"/>
</dbReference>
<dbReference type="Gramene" id="C.cajan_18694.t">
    <property type="protein sequence ID" value="C.cajan_18694.t"/>
    <property type="gene ID" value="C.cajan_18694"/>
</dbReference>
<feature type="domain" description="Granulins" evidence="14">
    <location>
        <begin position="394"/>
        <end position="451"/>
    </location>
</feature>
<feature type="domain" description="Cathepsin propeptide inhibitor" evidence="16">
    <location>
        <begin position="75"/>
        <end position="133"/>
    </location>
</feature>
<comment type="subcellular location">
    <subcellularLocation>
        <location evidence="2">Cell membrane</location>
    </subcellularLocation>
    <subcellularLocation>
        <location evidence="1">Vacuole</location>
    </subcellularLocation>
</comment>
<dbReference type="InterPro" id="IPR000668">
    <property type="entry name" value="Peptidase_C1A_C"/>
</dbReference>
<keyword evidence="11" id="KW-1015">Disulfide bond</keyword>
<dbReference type="SMART" id="SM00277">
    <property type="entry name" value="GRAN"/>
    <property type="match status" value="1"/>
</dbReference>
<feature type="domain" description="Peptidase C1A papain C-terminal" evidence="15">
    <location>
        <begin position="163"/>
        <end position="377"/>
    </location>
</feature>
<dbReference type="AlphaFoldDB" id="A0A151TC72"/>
<keyword evidence="7" id="KW-0732">Signal</keyword>
<dbReference type="InterPro" id="IPR000118">
    <property type="entry name" value="Granulin"/>
</dbReference>
<keyword evidence="5" id="KW-0926">Vacuole</keyword>
<dbReference type="PANTHER" id="PTHR12411">
    <property type="entry name" value="CYSTEINE PROTEASE FAMILY C1-RELATED"/>
    <property type="match status" value="1"/>
</dbReference>
<evidence type="ECO:0000256" key="4">
    <source>
        <dbReference type="ARBA" id="ARBA00022475"/>
    </source>
</evidence>
<keyword evidence="9" id="KW-0788">Thiol protease</keyword>
<organism evidence="17 18">
    <name type="scientific">Cajanus cajan</name>
    <name type="common">Pigeon pea</name>
    <name type="synonym">Cajanus indicus</name>
    <dbReference type="NCBI Taxonomy" id="3821"/>
    <lineage>
        <taxon>Eukaryota</taxon>
        <taxon>Viridiplantae</taxon>
        <taxon>Streptophyta</taxon>
        <taxon>Embryophyta</taxon>
        <taxon>Tracheophyta</taxon>
        <taxon>Spermatophyta</taxon>
        <taxon>Magnoliopsida</taxon>
        <taxon>eudicotyledons</taxon>
        <taxon>Gunneridae</taxon>
        <taxon>Pentapetalae</taxon>
        <taxon>rosids</taxon>
        <taxon>fabids</taxon>
        <taxon>Fabales</taxon>
        <taxon>Fabaceae</taxon>
        <taxon>Papilionoideae</taxon>
        <taxon>50 kb inversion clade</taxon>
        <taxon>NPAAA clade</taxon>
        <taxon>indigoferoid/millettioid clade</taxon>
        <taxon>Phaseoleae</taxon>
        <taxon>Cajanus</taxon>
    </lineage>
</organism>
<dbReference type="SMART" id="SM00645">
    <property type="entry name" value="Pept_C1"/>
    <property type="match status" value="1"/>
</dbReference>
<keyword evidence="8" id="KW-0378">Hydrolase</keyword>
<dbReference type="InterPro" id="IPR013201">
    <property type="entry name" value="Prot_inhib_I29"/>
</dbReference>